<dbReference type="SUPFAM" id="SSF110857">
    <property type="entry name" value="Gamma-glutamyl cyclotransferase-like"/>
    <property type="match status" value="1"/>
</dbReference>
<dbReference type="STRING" id="13690.AX777_19845"/>
<sequence>MDRSHCLATYGTLAPGRANHHQLAQLQGSWQAGHVTGHLVAHGWAASMGFPAFIPDEGGAAVAVQLFRSPNLPAHWARLDAFEGTDYRRVAIDVVTDQGRVPAWIYVYAGVGG</sequence>
<dbReference type="Pfam" id="PF06094">
    <property type="entry name" value="GGACT"/>
    <property type="match status" value="1"/>
</dbReference>
<organism evidence="2 3">
    <name type="scientific">Sphingobium yanoikuyae</name>
    <name type="common">Sphingomonas yanoikuyae</name>
    <dbReference type="NCBI Taxonomy" id="13690"/>
    <lineage>
        <taxon>Bacteria</taxon>
        <taxon>Pseudomonadati</taxon>
        <taxon>Pseudomonadota</taxon>
        <taxon>Alphaproteobacteria</taxon>
        <taxon>Sphingomonadales</taxon>
        <taxon>Sphingomonadaceae</taxon>
        <taxon>Sphingobium</taxon>
    </lineage>
</organism>
<name>A0A084EJF1_SPHYA</name>
<gene>
    <name evidence="2" type="ORF">CP98_02930</name>
</gene>
<dbReference type="CDD" id="cd06661">
    <property type="entry name" value="GGCT_like"/>
    <property type="match status" value="1"/>
</dbReference>
<dbReference type="AlphaFoldDB" id="A0A084EJF1"/>
<comment type="caution">
    <text evidence="2">The sequence shown here is derived from an EMBL/GenBank/DDBJ whole genome shotgun (WGS) entry which is preliminary data.</text>
</comment>
<evidence type="ECO:0000313" key="2">
    <source>
        <dbReference type="EMBL" id="KEZ18093.1"/>
    </source>
</evidence>
<feature type="domain" description="Gamma-glutamylcyclotransferase AIG2-like" evidence="1">
    <location>
        <begin position="9"/>
        <end position="109"/>
    </location>
</feature>
<dbReference type="EMBL" id="JGVR01000018">
    <property type="protein sequence ID" value="KEZ18093.1"/>
    <property type="molecule type" value="Genomic_DNA"/>
</dbReference>
<dbReference type="Proteomes" id="UP000028534">
    <property type="component" value="Unassembled WGS sequence"/>
</dbReference>
<evidence type="ECO:0000259" key="1">
    <source>
        <dbReference type="Pfam" id="PF06094"/>
    </source>
</evidence>
<protein>
    <recommendedName>
        <fullName evidence="1">Gamma-glutamylcyclotransferase AIG2-like domain-containing protein</fullName>
    </recommendedName>
</protein>
<accession>A0A084EJF1</accession>
<dbReference type="eggNOG" id="COG2105">
    <property type="taxonomic scope" value="Bacteria"/>
</dbReference>
<dbReference type="InterPro" id="IPR036568">
    <property type="entry name" value="GGCT-like_sf"/>
</dbReference>
<dbReference type="PATRIC" id="fig|13690.10.peg.3008"/>
<dbReference type="InterPro" id="IPR013024">
    <property type="entry name" value="GGCT-like"/>
</dbReference>
<dbReference type="InterPro" id="IPR009288">
    <property type="entry name" value="AIG2-like_dom"/>
</dbReference>
<proteinExistence type="predicted"/>
<evidence type="ECO:0000313" key="3">
    <source>
        <dbReference type="Proteomes" id="UP000028534"/>
    </source>
</evidence>
<dbReference type="Gene3D" id="3.10.490.10">
    <property type="entry name" value="Gamma-glutamyl cyclotransferase-like"/>
    <property type="match status" value="1"/>
</dbReference>
<reference evidence="2 3" key="1">
    <citation type="submission" date="2014-03" db="EMBL/GenBank/DDBJ databases">
        <title>Genome sequence of Sphingobium yanoikuyae B1.</title>
        <authorList>
            <person name="Gan H.M."/>
            <person name="Gan H.Y."/>
            <person name="Savka M.A."/>
        </authorList>
    </citation>
    <scope>NUCLEOTIDE SEQUENCE [LARGE SCALE GENOMIC DNA]</scope>
    <source>
        <strain evidence="2 3">B1</strain>
    </source>
</reference>
<dbReference type="RefSeq" id="WP_037520403.1">
    <property type="nucleotide sequence ID" value="NZ_JGVR01000018.1"/>
</dbReference>